<evidence type="ECO:0000256" key="4">
    <source>
        <dbReference type="RuleBase" id="RU004560"/>
    </source>
</evidence>
<feature type="compositionally biased region" description="Polar residues" evidence="6">
    <location>
        <begin position="69"/>
        <end position="88"/>
    </location>
</feature>
<feature type="compositionally biased region" description="Polar residues" evidence="6">
    <location>
        <begin position="34"/>
        <end position="46"/>
    </location>
</feature>
<dbReference type="PIRSF" id="PIRSF006698">
    <property type="entry name" value="Septin"/>
    <property type="match status" value="1"/>
</dbReference>
<dbReference type="OrthoDB" id="416553at2759"/>
<evidence type="ECO:0000256" key="6">
    <source>
        <dbReference type="SAM" id="MobiDB-lite"/>
    </source>
</evidence>
<dbReference type="AlphaFoldDB" id="J8LNH9"/>
<evidence type="ECO:0000256" key="5">
    <source>
        <dbReference type="SAM" id="Coils"/>
    </source>
</evidence>
<dbReference type="CDD" id="cd01850">
    <property type="entry name" value="CDC_Septin"/>
    <property type="match status" value="1"/>
</dbReference>
<dbReference type="InterPro" id="IPR030379">
    <property type="entry name" value="G_SEPTIN_dom"/>
</dbReference>
<gene>
    <name evidence="8" type="ORF">SU7_1227</name>
</gene>
<feature type="region of interest" description="Disordered" evidence="6">
    <location>
        <begin position="34"/>
        <end position="91"/>
    </location>
</feature>
<comment type="similarity">
    <text evidence="4">Belongs to the TRAFAC class TrmE-Era-EngA-EngB-Septin-like GTPase superfamily. Septin GTPase family.</text>
</comment>
<comment type="caution">
    <text evidence="8">The sequence shown here is derived from an EMBL/GenBank/DDBJ whole genome shotgun (WGS) entry which is preliminary data.</text>
</comment>
<keyword evidence="2 4" id="KW-0547">Nucleotide-binding</keyword>
<feature type="coiled-coil region" evidence="5">
    <location>
        <begin position="454"/>
        <end position="488"/>
    </location>
</feature>
<dbReference type="PANTHER" id="PTHR18884">
    <property type="entry name" value="SEPTIN"/>
    <property type="match status" value="1"/>
</dbReference>
<evidence type="ECO:0000256" key="2">
    <source>
        <dbReference type="ARBA" id="ARBA00022741"/>
    </source>
</evidence>
<sequence>MKSKGSQLPTDCPVEFPKMISGFSEEVKVRKQVSQSQHLDYLQPTSPELKHRRQRSSSFVNGKCRNRDISSLNDNKNAEETISNSNGQDIGIRNLPRQRELLNAKNGIHFTLMVAGQSGLGKTTFVNSLFSMPLISSDIEETKPIVRYKSVIEGDGTHLRFNVIDTPGFGNSMDNAFTWRTMVNYIDEEVRSYIFQEEQPDRTKMIDNRVHCCLYFLKPSKKGIDTLDIITMKKLATRVNLIPVIAKADLLTKDELKTFKMEIREIIRVQDISVCNFFGNTVLNATQDIFQKYPFSIISSSEYVLNEKGENVKGRQYKWGTVEIENERYCDFKILQKTLFDWHLVDLVESTQEYYEKCRSEMLRTRLLKARDCLTTNCVEMTEEQRKFLQEEMNFEDIEENKLKNYKCYEIINKAVMDKVATEWDPEFITRQLDAKKRFNELSNREISKFRDWKKSLFMEQENFNQEIEDLNHQLENLQLECQDLEYKLLIGKSSNNNSTDSATLVNVRIKR</sequence>
<dbReference type="SUPFAM" id="SSF52540">
    <property type="entry name" value="P-loop containing nucleoside triphosphate hydrolases"/>
    <property type="match status" value="1"/>
</dbReference>
<dbReference type="Pfam" id="PF00735">
    <property type="entry name" value="Septin"/>
    <property type="match status" value="1"/>
</dbReference>
<keyword evidence="5" id="KW-0175">Coiled coil</keyword>
<evidence type="ECO:0000256" key="1">
    <source>
        <dbReference type="ARBA" id="ARBA00004266"/>
    </source>
</evidence>
<dbReference type="InterPro" id="IPR027417">
    <property type="entry name" value="P-loop_NTPase"/>
</dbReference>
<dbReference type="HOGENOM" id="CLU_017718_8_0_1"/>
<keyword evidence="9" id="KW-1185">Reference proteome</keyword>
<evidence type="ECO:0000313" key="9">
    <source>
        <dbReference type="Proteomes" id="UP000006968"/>
    </source>
</evidence>
<dbReference type="Gene3D" id="3.40.50.300">
    <property type="entry name" value="P-loop containing nucleotide triphosphate hydrolases"/>
    <property type="match status" value="1"/>
</dbReference>
<dbReference type="GO" id="GO:0031105">
    <property type="term" value="C:septin complex"/>
    <property type="evidence" value="ECO:0007669"/>
    <property type="project" value="UniProtKB-ARBA"/>
</dbReference>
<dbReference type="EMBL" id="ALIE01000087">
    <property type="protein sequence ID" value="EJS43652.1"/>
    <property type="molecule type" value="Genomic_DNA"/>
</dbReference>
<proteinExistence type="inferred from homology"/>
<name>J8LNH9_SACAR</name>
<comment type="subcellular location">
    <subcellularLocation>
        <location evidence="1">Bud neck</location>
    </subcellularLocation>
</comment>
<dbReference type="FunFam" id="3.40.50.300:FF:002051">
    <property type="entry name" value="Spr3p"/>
    <property type="match status" value="1"/>
</dbReference>
<dbReference type="Proteomes" id="UP000006968">
    <property type="component" value="Chromosome VII"/>
</dbReference>
<evidence type="ECO:0000313" key="8">
    <source>
        <dbReference type="EMBL" id="EJS43652.1"/>
    </source>
</evidence>
<dbReference type="PROSITE" id="PS51719">
    <property type="entry name" value="G_SEPTIN"/>
    <property type="match status" value="1"/>
</dbReference>
<evidence type="ECO:0000259" key="7">
    <source>
        <dbReference type="PROSITE" id="PS51719"/>
    </source>
</evidence>
<dbReference type="GO" id="GO:0005525">
    <property type="term" value="F:GTP binding"/>
    <property type="evidence" value="ECO:0007669"/>
    <property type="project" value="UniProtKB-KW"/>
</dbReference>
<reference evidence="8 9" key="1">
    <citation type="journal article" date="2013" name="BMC Genomics">
        <title>High quality de novo sequencing and assembly of the Saccharomyces arboricolus genome.</title>
        <authorList>
            <person name="Liti G."/>
            <person name="Nguyen Ba A.N."/>
            <person name="Blythe M."/>
            <person name="Mueller C.A."/>
            <person name="Bergstroem A."/>
            <person name="Cubillos F.A."/>
            <person name="Dafhnis-Calas F."/>
            <person name="Khoshraftar S."/>
            <person name="Malla S."/>
            <person name="Mehta N."/>
            <person name="Siow C.C."/>
            <person name="Warringer J."/>
            <person name="Moses A.M."/>
            <person name="Louis E.J."/>
            <person name="Nieduszynski C.A."/>
        </authorList>
    </citation>
    <scope>NUCLEOTIDE SEQUENCE [LARGE SCALE GENOMIC DNA]</scope>
    <source>
        <strain evidence="9">H-6 / AS 2.3317 / CBS 10644</strain>
    </source>
</reference>
<accession>J8LNH9</accession>
<feature type="domain" description="Septin-type G" evidence="7">
    <location>
        <begin position="106"/>
        <end position="365"/>
    </location>
</feature>
<keyword evidence="3 4" id="KW-0342">GTP-binding</keyword>
<protein>
    <submittedName>
        <fullName evidence="8">Spr3p</fullName>
    </submittedName>
</protein>
<organism evidence="8 9">
    <name type="scientific">Saccharomyces arboricola (strain H-6 / AS 2.3317 / CBS 10644)</name>
    <name type="common">Yeast</name>
    <dbReference type="NCBI Taxonomy" id="1160507"/>
    <lineage>
        <taxon>Eukaryota</taxon>
        <taxon>Fungi</taxon>
        <taxon>Dikarya</taxon>
        <taxon>Ascomycota</taxon>
        <taxon>Saccharomycotina</taxon>
        <taxon>Saccharomycetes</taxon>
        <taxon>Saccharomycetales</taxon>
        <taxon>Saccharomycetaceae</taxon>
        <taxon>Saccharomyces</taxon>
    </lineage>
</organism>
<dbReference type="GO" id="GO:0005935">
    <property type="term" value="C:cellular bud neck"/>
    <property type="evidence" value="ECO:0007669"/>
    <property type="project" value="UniProtKB-SubCell"/>
</dbReference>
<evidence type="ECO:0000256" key="3">
    <source>
        <dbReference type="ARBA" id="ARBA00023134"/>
    </source>
</evidence>
<dbReference type="InterPro" id="IPR016491">
    <property type="entry name" value="Septin"/>
</dbReference>